<dbReference type="InterPro" id="IPR013517">
    <property type="entry name" value="FG-GAP"/>
</dbReference>
<feature type="region of interest" description="Disordered" evidence="6">
    <location>
        <begin position="33"/>
        <end position="64"/>
    </location>
</feature>
<feature type="region of interest" description="Disordered" evidence="6">
    <location>
        <begin position="397"/>
        <end position="419"/>
    </location>
</feature>
<evidence type="ECO:0000256" key="6">
    <source>
        <dbReference type="SAM" id="MobiDB-lite"/>
    </source>
</evidence>
<keyword evidence="3" id="KW-0732">Signal</keyword>
<dbReference type="SUPFAM" id="SSF69318">
    <property type="entry name" value="Integrin alpha N-terminal domain"/>
    <property type="match status" value="1"/>
</dbReference>
<keyword evidence="4" id="KW-1133">Transmembrane helix</keyword>
<evidence type="ECO:0000313" key="8">
    <source>
        <dbReference type="Proteomes" id="UP001500575"/>
    </source>
</evidence>
<dbReference type="PANTHER" id="PTHR21419">
    <property type="match status" value="1"/>
</dbReference>
<dbReference type="PANTHER" id="PTHR21419:SF23">
    <property type="entry name" value="PROTEIN DEFECTIVE IN EXINE FORMATION 1"/>
    <property type="match status" value="1"/>
</dbReference>
<evidence type="ECO:0000256" key="3">
    <source>
        <dbReference type="ARBA" id="ARBA00022729"/>
    </source>
</evidence>
<evidence type="ECO:0000256" key="5">
    <source>
        <dbReference type="ARBA" id="ARBA00023136"/>
    </source>
</evidence>
<protein>
    <recommendedName>
        <fullName evidence="9">VCBS repeat-containing protein</fullName>
    </recommendedName>
</protein>
<evidence type="ECO:0000256" key="4">
    <source>
        <dbReference type="ARBA" id="ARBA00022989"/>
    </source>
</evidence>
<dbReference type="Gene3D" id="2.130.10.130">
    <property type="entry name" value="Integrin alpha, N-terminal"/>
    <property type="match status" value="2"/>
</dbReference>
<comment type="caution">
    <text evidence="7">The sequence shown here is derived from an EMBL/GenBank/DDBJ whole genome shotgun (WGS) entry which is preliminary data.</text>
</comment>
<keyword evidence="8" id="KW-1185">Reference proteome</keyword>
<evidence type="ECO:0008006" key="9">
    <source>
        <dbReference type="Google" id="ProtNLM"/>
    </source>
</evidence>
<dbReference type="RefSeq" id="WP_344301423.1">
    <property type="nucleotide sequence ID" value="NZ_BAAAQQ010000001.1"/>
</dbReference>
<dbReference type="EMBL" id="BAAAQQ010000001">
    <property type="protein sequence ID" value="GAA2112883.1"/>
    <property type="molecule type" value="Genomic_DNA"/>
</dbReference>
<keyword evidence="2" id="KW-0812">Transmembrane</keyword>
<dbReference type="InterPro" id="IPR028994">
    <property type="entry name" value="Integrin_alpha_N"/>
</dbReference>
<evidence type="ECO:0000256" key="1">
    <source>
        <dbReference type="ARBA" id="ARBA00004167"/>
    </source>
</evidence>
<keyword evidence="5" id="KW-0472">Membrane</keyword>
<comment type="subcellular location">
    <subcellularLocation>
        <location evidence="1">Membrane</location>
        <topology evidence="1">Single-pass membrane protein</topology>
    </subcellularLocation>
</comment>
<dbReference type="Pfam" id="PF13517">
    <property type="entry name" value="FG-GAP_3"/>
    <property type="match status" value="1"/>
</dbReference>
<dbReference type="InterPro" id="IPR045232">
    <property type="entry name" value="FAM234"/>
</dbReference>
<proteinExistence type="predicted"/>
<organism evidence="7 8">
    <name type="scientific">Nocardioides bigeumensis</name>
    <dbReference type="NCBI Taxonomy" id="433657"/>
    <lineage>
        <taxon>Bacteria</taxon>
        <taxon>Bacillati</taxon>
        <taxon>Actinomycetota</taxon>
        <taxon>Actinomycetes</taxon>
        <taxon>Propionibacteriales</taxon>
        <taxon>Nocardioidaceae</taxon>
        <taxon>Nocardioides</taxon>
    </lineage>
</organism>
<dbReference type="Proteomes" id="UP001500575">
    <property type="component" value="Unassembled WGS sequence"/>
</dbReference>
<evidence type="ECO:0000313" key="7">
    <source>
        <dbReference type="EMBL" id="GAA2112883.1"/>
    </source>
</evidence>
<feature type="compositionally biased region" description="Low complexity" evidence="6">
    <location>
        <begin position="40"/>
        <end position="55"/>
    </location>
</feature>
<name>A0ABP5J6B1_9ACTN</name>
<reference evidence="8" key="1">
    <citation type="journal article" date="2019" name="Int. J. Syst. Evol. Microbiol.">
        <title>The Global Catalogue of Microorganisms (GCM) 10K type strain sequencing project: providing services to taxonomists for standard genome sequencing and annotation.</title>
        <authorList>
            <consortium name="The Broad Institute Genomics Platform"/>
            <consortium name="The Broad Institute Genome Sequencing Center for Infectious Disease"/>
            <person name="Wu L."/>
            <person name="Ma J."/>
        </authorList>
    </citation>
    <scope>NUCLEOTIDE SEQUENCE [LARGE SCALE GENOMIC DNA]</scope>
    <source>
        <strain evidence="8">JCM 16021</strain>
    </source>
</reference>
<gene>
    <name evidence="7" type="ORF">GCM10009843_00050</name>
</gene>
<evidence type="ECO:0000256" key="2">
    <source>
        <dbReference type="ARBA" id="ARBA00022692"/>
    </source>
</evidence>
<accession>A0ABP5J6B1</accession>
<sequence>MPPSPRVAPARVALALGVALVIGPIGSSAVSSAVPPPRAVTPAPAADGAATACVGSGSGRDVRRPRHVRRIDAGETGWFSSPGLVDLDGDGRLEIVAPFYSTFVYDAAGKLLGKGTAGAGRVYPPSVVADLEGDGVVDIVTAGNEGTVAAYEFRAGKVVGKPGWPASTRSGGQAPEARGIAAADLDGDGTVEVAVTTTNTSDTGAQVFVFDAAGRLFQPAGGHSPAWPRYNQLPGPGNDRDFNGVGNHGYGAYGENVAIGNIDDDSDLEIVVTFDNHQINAFNLDGTSVLASSWFTNRSSEAEGERLGWGQFIRWADPRVERRHYHRHTGAWPSPEKQAWLQWTASPPAIADLDGDGRHEVIGIPNVERHIPYKTVAHAFMVLDGAYGDGSRSARRHPGFTRLPMSNRPVHRPSGDWYPPTGIPAPTIVDISGDDRQEIVAALPGGKVYAVGPDGKRLWSATYAPRRAKVFASEVVAADLNRDGRPELVFGTYSLKPGGGRLVVLSASGRKLFDQKLKGQRRDGNGIGVAAAPSIADLTGDGPLEVVLTTIDHGVDVYTVPGSASGCLPWPTGRGSLLRNGTVQPPA</sequence>